<reference evidence="1" key="1">
    <citation type="submission" date="2020-03" db="EMBL/GenBank/DDBJ databases">
        <title>A transcriptome and proteome of the tick Rhipicephalus microplus shaped by the genetic composition of its hosts and developmental stage.</title>
        <authorList>
            <person name="Garcia G.R."/>
            <person name="Ribeiro J.M.C."/>
            <person name="Maruyama S.R."/>
            <person name="Gardinasse L.G."/>
            <person name="Nelson K."/>
            <person name="Ferreira B.R."/>
            <person name="Andrade T.G."/>
            <person name="Santos I.K.F.M."/>
        </authorList>
    </citation>
    <scope>NUCLEOTIDE SEQUENCE</scope>
    <source>
        <strain evidence="1">NSGR</strain>
        <tissue evidence="1">Salivary glands</tissue>
    </source>
</reference>
<accession>A0A6G5AHM1</accession>
<dbReference type="EMBL" id="GIKN01007433">
    <property type="protein sequence ID" value="NIE49706.1"/>
    <property type="molecule type" value="Transcribed_RNA"/>
</dbReference>
<dbReference type="AlphaFoldDB" id="A0A6G5AHM1"/>
<dbReference type="VEuPathDB" id="VectorBase:LOC119181200"/>
<dbReference type="OrthoDB" id="10549333at2759"/>
<name>A0A6G5AHM1_RHIMP</name>
<protein>
    <submittedName>
        <fullName evidence="1">Putative transcriptional protein swt1</fullName>
    </submittedName>
</protein>
<proteinExistence type="predicted"/>
<organism evidence="1">
    <name type="scientific">Rhipicephalus microplus</name>
    <name type="common">Cattle tick</name>
    <name type="synonym">Boophilus microplus</name>
    <dbReference type="NCBI Taxonomy" id="6941"/>
    <lineage>
        <taxon>Eukaryota</taxon>
        <taxon>Metazoa</taxon>
        <taxon>Ecdysozoa</taxon>
        <taxon>Arthropoda</taxon>
        <taxon>Chelicerata</taxon>
        <taxon>Arachnida</taxon>
        <taxon>Acari</taxon>
        <taxon>Parasitiformes</taxon>
        <taxon>Ixodida</taxon>
        <taxon>Ixodoidea</taxon>
        <taxon>Ixodidae</taxon>
        <taxon>Rhipicephalinae</taxon>
        <taxon>Rhipicephalus</taxon>
        <taxon>Boophilus</taxon>
    </lineage>
</organism>
<evidence type="ECO:0000313" key="1">
    <source>
        <dbReference type="EMBL" id="NIE49706.1"/>
    </source>
</evidence>
<sequence length="122" mass="14112">MYPYYKRAVCNSEDLLATFETVVRVADYMAVVEKMFDCSRDDMVDLAEALIVALMKILEKLRHEAIPKEKTWRVDLSDMVDFLVDPNSRDHLTVAQQQIRDMRDTIAVTLTSANPPSMTRRQ</sequence>